<sequence>MSTPRFFSQPLRYLHWASLEKPAIFWSIVVGSIGPVMVVTVPGIRARLGDPKRPEIPLTYPIPTGPRKQLSGYDDE</sequence>
<evidence type="ECO:0008006" key="5">
    <source>
        <dbReference type="Google" id="ProtNLM"/>
    </source>
</evidence>
<dbReference type="STRING" id="857342.A0A2T3BF51"/>
<dbReference type="EMBL" id="KZ679006">
    <property type="protein sequence ID" value="PSS28047.1"/>
    <property type="molecule type" value="Genomic_DNA"/>
</dbReference>
<keyword evidence="2" id="KW-0812">Transmembrane</keyword>
<feature type="transmembrane region" description="Helical" evidence="2">
    <location>
        <begin position="23"/>
        <end position="44"/>
    </location>
</feature>
<proteinExistence type="predicted"/>
<evidence type="ECO:0000256" key="1">
    <source>
        <dbReference type="SAM" id="MobiDB-lite"/>
    </source>
</evidence>
<gene>
    <name evidence="3" type="ORF">M430DRAFT_91976</name>
</gene>
<dbReference type="PANTHER" id="PTHR38488">
    <property type="entry name" value="OXIDOREDUCTASE 9.5 KDA SUBUNIT, PUTATIVE (AFU_ORTHOLOGUE AFUA_5G08980)-RELATED"/>
    <property type="match status" value="1"/>
</dbReference>
<keyword evidence="2" id="KW-0472">Membrane</keyword>
<dbReference type="InterPro" id="IPR039961">
    <property type="entry name" value="Nuo9.5"/>
</dbReference>
<dbReference type="OrthoDB" id="2093409at2759"/>
<dbReference type="CDD" id="cd22903">
    <property type="entry name" value="NI9M"/>
    <property type="match status" value="1"/>
</dbReference>
<evidence type="ECO:0000313" key="3">
    <source>
        <dbReference type="EMBL" id="PSS28047.1"/>
    </source>
</evidence>
<dbReference type="InParanoid" id="A0A2T3BF51"/>
<evidence type="ECO:0000313" key="4">
    <source>
        <dbReference type="Proteomes" id="UP000241818"/>
    </source>
</evidence>
<dbReference type="Proteomes" id="UP000241818">
    <property type="component" value="Unassembled WGS sequence"/>
</dbReference>
<keyword evidence="4" id="KW-1185">Reference proteome</keyword>
<accession>A0A2T3BF51</accession>
<reference evidence="3 4" key="1">
    <citation type="journal article" date="2018" name="New Phytol.">
        <title>Comparative genomics and transcriptomics depict ericoid mycorrhizal fungi as versatile saprotrophs and plant mutualists.</title>
        <authorList>
            <person name="Martino E."/>
            <person name="Morin E."/>
            <person name="Grelet G.A."/>
            <person name="Kuo A."/>
            <person name="Kohler A."/>
            <person name="Daghino S."/>
            <person name="Barry K.W."/>
            <person name="Cichocki N."/>
            <person name="Clum A."/>
            <person name="Dockter R.B."/>
            <person name="Hainaut M."/>
            <person name="Kuo R.C."/>
            <person name="LaButti K."/>
            <person name="Lindahl B.D."/>
            <person name="Lindquist E.A."/>
            <person name="Lipzen A."/>
            <person name="Khouja H.R."/>
            <person name="Magnuson J."/>
            <person name="Murat C."/>
            <person name="Ohm R.A."/>
            <person name="Singer S.W."/>
            <person name="Spatafora J.W."/>
            <person name="Wang M."/>
            <person name="Veneault-Fourrey C."/>
            <person name="Henrissat B."/>
            <person name="Grigoriev I.V."/>
            <person name="Martin F.M."/>
            <person name="Perotto S."/>
        </authorList>
    </citation>
    <scope>NUCLEOTIDE SEQUENCE [LARGE SCALE GENOMIC DNA]</scope>
    <source>
        <strain evidence="3 4">ATCC 22711</strain>
    </source>
</reference>
<evidence type="ECO:0000256" key="2">
    <source>
        <dbReference type="SAM" id="Phobius"/>
    </source>
</evidence>
<dbReference type="GeneID" id="36577770"/>
<dbReference type="AlphaFoldDB" id="A0A2T3BF51"/>
<name>A0A2T3BF51_AMORE</name>
<protein>
    <recommendedName>
        <fullName evidence="5">NADH-ubiquinone oxidoreductase 9.5 kDa subunit</fullName>
    </recommendedName>
</protein>
<organism evidence="3 4">
    <name type="scientific">Amorphotheca resinae ATCC 22711</name>
    <dbReference type="NCBI Taxonomy" id="857342"/>
    <lineage>
        <taxon>Eukaryota</taxon>
        <taxon>Fungi</taxon>
        <taxon>Dikarya</taxon>
        <taxon>Ascomycota</taxon>
        <taxon>Pezizomycotina</taxon>
        <taxon>Leotiomycetes</taxon>
        <taxon>Helotiales</taxon>
        <taxon>Amorphothecaceae</taxon>
        <taxon>Amorphotheca</taxon>
    </lineage>
</organism>
<dbReference type="PANTHER" id="PTHR38488:SF1">
    <property type="entry name" value="OXIDOREDUCTASE 9.5 KDA SUBUNIT, PUTATIVE (AFU_ORTHOLOGUE AFUA_5G08980)-RELATED"/>
    <property type="match status" value="1"/>
</dbReference>
<feature type="region of interest" description="Disordered" evidence="1">
    <location>
        <begin position="57"/>
        <end position="76"/>
    </location>
</feature>
<keyword evidence="2" id="KW-1133">Transmembrane helix</keyword>
<dbReference type="RefSeq" id="XP_024725572.1">
    <property type="nucleotide sequence ID" value="XM_024869689.1"/>
</dbReference>